<dbReference type="RefSeq" id="WP_343056849.1">
    <property type="nucleotide sequence ID" value="NZ_JACHIM010000004.1"/>
</dbReference>
<evidence type="ECO:0008006" key="3">
    <source>
        <dbReference type="Google" id="ProtNLM"/>
    </source>
</evidence>
<evidence type="ECO:0000313" key="1">
    <source>
        <dbReference type="EMBL" id="MBB5073936.1"/>
    </source>
</evidence>
<proteinExistence type="predicted"/>
<keyword evidence="2" id="KW-1185">Reference proteome</keyword>
<protein>
    <recommendedName>
        <fullName evidence="3">Autotransporter domain-containing protein</fullName>
    </recommendedName>
</protein>
<gene>
    <name evidence="1" type="ORF">HNQ69_001069</name>
</gene>
<dbReference type="EMBL" id="JACHIM010000004">
    <property type="protein sequence ID" value="MBB5073936.1"/>
    <property type="molecule type" value="Genomic_DNA"/>
</dbReference>
<sequence length="99" mass="11387">MSCMCWWRLTKIVSASEKSQVISFYGRFYLSHSFYDRQSVYFKKDFHVGVFGFSLEGGVVFNAQLSLKFALHGDITYQHRFTKAGFSGASFSAGLRRLF</sequence>
<accession>A0A840NML4</accession>
<comment type="caution">
    <text evidence="1">The sequence shown here is derived from an EMBL/GenBank/DDBJ whole genome shotgun (WGS) entry which is preliminary data.</text>
</comment>
<dbReference type="AlphaFoldDB" id="A0A840NML4"/>
<organism evidence="1 2">
    <name type="scientific">Bartonella callosciuri</name>
    <dbReference type="NCBI Taxonomy" id="686223"/>
    <lineage>
        <taxon>Bacteria</taxon>
        <taxon>Pseudomonadati</taxon>
        <taxon>Pseudomonadota</taxon>
        <taxon>Alphaproteobacteria</taxon>
        <taxon>Hyphomicrobiales</taxon>
        <taxon>Bartonellaceae</taxon>
        <taxon>Bartonella</taxon>
    </lineage>
</organism>
<reference evidence="1 2" key="1">
    <citation type="submission" date="2020-08" db="EMBL/GenBank/DDBJ databases">
        <title>Genomic Encyclopedia of Type Strains, Phase IV (KMG-IV): sequencing the most valuable type-strain genomes for metagenomic binning, comparative biology and taxonomic classification.</title>
        <authorList>
            <person name="Goeker M."/>
        </authorList>
    </citation>
    <scope>NUCLEOTIDE SEQUENCE [LARGE SCALE GENOMIC DNA]</scope>
    <source>
        <strain evidence="1 2">DSM 28538</strain>
    </source>
</reference>
<evidence type="ECO:0000313" key="2">
    <source>
        <dbReference type="Proteomes" id="UP000561417"/>
    </source>
</evidence>
<name>A0A840NML4_9HYPH</name>
<dbReference type="Proteomes" id="UP000561417">
    <property type="component" value="Unassembled WGS sequence"/>
</dbReference>